<dbReference type="AlphaFoldDB" id="A0A0V1AUG9"/>
<reference evidence="1 2" key="1">
    <citation type="submission" date="2015-01" db="EMBL/GenBank/DDBJ databases">
        <title>Evolution of Trichinella species and genotypes.</title>
        <authorList>
            <person name="Korhonen P.K."/>
            <person name="Edoardo P."/>
            <person name="Giuseppe L.R."/>
            <person name="Gasser R.B."/>
        </authorList>
    </citation>
    <scope>NUCLEOTIDE SEQUENCE [LARGE SCALE GENOMIC DNA]</scope>
    <source>
        <strain evidence="1">ISS3</strain>
    </source>
</reference>
<accession>A0A0V1AUG9</accession>
<proteinExistence type="predicted"/>
<dbReference type="InParanoid" id="A0A0V1AUG9"/>
<name>A0A0V1AUG9_TRISP</name>
<gene>
    <name evidence="1" type="ORF">T01_3473</name>
</gene>
<evidence type="ECO:0000313" key="2">
    <source>
        <dbReference type="Proteomes" id="UP000054776"/>
    </source>
</evidence>
<comment type="caution">
    <text evidence="1">The sequence shown here is derived from an EMBL/GenBank/DDBJ whole genome shotgun (WGS) entry which is preliminary data.</text>
</comment>
<dbReference type="OrthoDB" id="10401038at2759"/>
<dbReference type="Proteomes" id="UP000054776">
    <property type="component" value="Unassembled WGS sequence"/>
</dbReference>
<keyword evidence="2" id="KW-1185">Reference proteome</keyword>
<evidence type="ECO:0000313" key="1">
    <source>
        <dbReference type="EMBL" id="KRY28418.1"/>
    </source>
</evidence>
<protein>
    <submittedName>
        <fullName evidence="1">Uncharacterized protein</fullName>
    </submittedName>
</protein>
<dbReference type="EMBL" id="JYDH01000204">
    <property type="protein sequence ID" value="KRY28418.1"/>
    <property type="molecule type" value="Genomic_DNA"/>
</dbReference>
<organism evidence="1 2">
    <name type="scientific">Trichinella spiralis</name>
    <name type="common">Trichina worm</name>
    <dbReference type="NCBI Taxonomy" id="6334"/>
    <lineage>
        <taxon>Eukaryota</taxon>
        <taxon>Metazoa</taxon>
        <taxon>Ecdysozoa</taxon>
        <taxon>Nematoda</taxon>
        <taxon>Enoplea</taxon>
        <taxon>Dorylaimia</taxon>
        <taxon>Trichinellida</taxon>
        <taxon>Trichinellidae</taxon>
        <taxon>Trichinella</taxon>
    </lineage>
</organism>
<sequence length="195" mass="21565">MEIARYGSYGKLIHVTVWCLWFISNARLPVELRQKALGLTATETREAEKPCIRKTEILSDSRNPYSLTETGTHWDCCGNMAWPACRIITPPQPCNNTRQPGGFGEQKMLSFQVITCGTQDPGPPQKDSREGGVGKPKYGFDHAQLGVIRPLVGHGNCALRQLWKADTCYSLVLVVHLQREIASGVATEGPWPDGD</sequence>